<dbReference type="EMBL" id="PHUJ01000003">
    <property type="protein sequence ID" value="PKB29431.1"/>
    <property type="molecule type" value="Genomic_DNA"/>
</dbReference>
<protein>
    <submittedName>
        <fullName evidence="3">Uncharacterized protein DUF222</fullName>
    </submittedName>
</protein>
<dbReference type="Pfam" id="PF02720">
    <property type="entry name" value="DUF222"/>
    <property type="match status" value="1"/>
</dbReference>
<evidence type="ECO:0000259" key="2">
    <source>
        <dbReference type="Pfam" id="PF02720"/>
    </source>
</evidence>
<dbReference type="InterPro" id="IPR003870">
    <property type="entry name" value="DUF222"/>
</dbReference>
<organism evidence="3 4">
    <name type="scientific">Pseudonocardia alni</name>
    <name type="common">Amycolata alni</name>
    <dbReference type="NCBI Taxonomy" id="33907"/>
    <lineage>
        <taxon>Bacteria</taxon>
        <taxon>Bacillati</taxon>
        <taxon>Actinomycetota</taxon>
        <taxon>Actinomycetes</taxon>
        <taxon>Pseudonocardiales</taxon>
        <taxon>Pseudonocardiaceae</taxon>
        <taxon>Pseudonocardia</taxon>
    </lineage>
</organism>
<evidence type="ECO:0000313" key="4">
    <source>
        <dbReference type="Proteomes" id="UP000232453"/>
    </source>
</evidence>
<accession>A0AA44ULI7</accession>
<dbReference type="InterPro" id="IPR003615">
    <property type="entry name" value="HNH_nuc"/>
</dbReference>
<dbReference type="Proteomes" id="UP000232453">
    <property type="component" value="Unassembled WGS sequence"/>
</dbReference>
<feature type="region of interest" description="Disordered" evidence="1">
    <location>
        <begin position="396"/>
        <end position="420"/>
    </location>
</feature>
<proteinExistence type="predicted"/>
<feature type="domain" description="DUF222" evidence="2">
    <location>
        <begin position="61"/>
        <end position="269"/>
    </location>
</feature>
<evidence type="ECO:0000256" key="1">
    <source>
        <dbReference type="SAM" id="MobiDB-lite"/>
    </source>
</evidence>
<sequence>MTHEPPVHAPGVDGRGFASGELALLRLLIDQVVDDDVSVLSEADLIDQIRQIESLQSSLAALQATRIRAFAQAHVENRLTDERADADGLHRSVVAQVQLACRVSTAEARTRVANARDLYAGFGRVRDLHIAGQLSAAKVSAIAVECRDLDTRRRRQVDARLALHDLPRLGIGRLRAMTRRLVAEIAPDLFRARVHTARAERRVTLRPAPDAMSYLTAYVPAEQGAACLAALQKAFVEVQVDPAPLTRTRGQVLADTLVERVTGQTTATAVNLEVQVTVPVQALLDPTSPLPAEIPGLGPVPADLLATSDGTKALRRLLTDHGLVIGGDSRRRTSTGLLATLVRARAQNRCTEPYYDAPIRHLDHIHRTADGGRTELDNGRGVCEFHNHVREQPGWHVARGPAGVTTTTPTGHTYLAPDPP</sequence>
<gene>
    <name evidence="3" type="ORF">ATL51_1061</name>
</gene>
<dbReference type="AlphaFoldDB" id="A0AA44ULI7"/>
<reference evidence="3 4" key="1">
    <citation type="submission" date="2017-11" db="EMBL/GenBank/DDBJ databases">
        <title>Sequencing the genomes of 1000 actinobacteria strains.</title>
        <authorList>
            <person name="Klenk H.-P."/>
        </authorList>
    </citation>
    <scope>NUCLEOTIDE SEQUENCE [LARGE SCALE GENOMIC DNA]</scope>
    <source>
        <strain evidence="3 4">DSM 44104</strain>
    </source>
</reference>
<comment type="caution">
    <text evidence="3">The sequence shown here is derived from an EMBL/GenBank/DDBJ whole genome shotgun (WGS) entry which is preliminary data.</text>
</comment>
<evidence type="ECO:0000313" key="3">
    <source>
        <dbReference type="EMBL" id="PKB29431.1"/>
    </source>
</evidence>
<name>A0AA44ULI7_PSEA5</name>
<dbReference type="CDD" id="cd00085">
    <property type="entry name" value="HNHc"/>
    <property type="match status" value="1"/>
</dbReference>
<feature type="compositionally biased region" description="Low complexity" evidence="1">
    <location>
        <begin position="398"/>
        <end position="420"/>
    </location>
</feature>